<proteinExistence type="predicted"/>
<feature type="region of interest" description="Disordered" evidence="1">
    <location>
        <begin position="493"/>
        <end position="589"/>
    </location>
</feature>
<dbReference type="Proteomes" id="UP001054925">
    <property type="component" value="Unassembled WGS sequence"/>
</dbReference>
<sequence>MEKMRINIDSLNGALSQLTFAQREIETTGVSVTSNLGLQFSAIAGLNEAGAIHGRAIKQDPASAQEMLRTYSNQVGWASELLAAEIDALSAQEDSNSRGLDLADTGGAVGSIGAGLPAQPSNQSVPLTFVPPVVFPGASLLQLANNFNATKFGELAQAAVDWNTMASNIRQVVDQLNNAASTIDSENDSEFTRSAANKIRELATTGEQFAANASVMNQRAFNLVSQAPFGYVEIPADLQAVKAIPDPIAQKAMEAAMLAKWQAKLQEMVTSSLPNQQSLAEAPAASGGGDNIDVGLGAIAGTGMRYNTDEVVWPQEIQQALAGGEIGPGSFGVADGELVALENIDQGLVEQVRHAVSERNEALYGGGKLQNFIDGGMTPLMDATTQTAGFNSPGLGTLNAGNSPSLGHGGLATAAPNNSGFGTAVGTSGGVGSLGTFGGAAGLGSAAAGLPAAGLRGAGIGAGAGLGGLRGASGISGGRGVSVAGGEAGSRLLNTGGDSGGRAGAAAGTGSGTHAAGAGANGTASQSQHGRGPGAMMAPGAAGRNQEKKKKSTMIKAVMSRVEADKNRRDLVGDPPAALPGPIGDWARQ</sequence>
<evidence type="ECO:0000256" key="1">
    <source>
        <dbReference type="SAM" id="MobiDB-lite"/>
    </source>
</evidence>
<name>A0AAV5G2M2_CORAM</name>
<protein>
    <submittedName>
        <fullName evidence="2">Uncharacterized protein</fullName>
    </submittedName>
</protein>
<comment type="caution">
    <text evidence="2">The sequence shown here is derived from an EMBL/GenBank/DDBJ whole genome shotgun (WGS) entry which is preliminary data.</text>
</comment>
<organism evidence="2 3">
    <name type="scientific">Corynebacterium ammoniagenes</name>
    <name type="common">Brevibacterium ammoniagenes</name>
    <dbReference type="NCBI Taxonomy" id="1697"/>
    <lineage>
        <taxon>Bacteria</taxon>
        <taxon>Bacillati</taxon>
        <taxon>Actinomycetota</taxon>
        <taxon>Actinomycetes</taxon>
        <taxon>Mycobacteriales</taxon>
        <taxon>Corynebacteriaceae</taxon>
        <taxon>Corynebacterium</taxon>
    </lineage>
</organism>
<evidence type="ECO:0000313" key="2">
    <source>
        <dbReference type="EMBL" id="GJN42793.1"/>
    </source>
</evidence>
<evidence type="ECO:0000313" key="3">
    <source>
        <dbReference type="Proteomes" id="UP001054925"/>
    </source>
</evidence>
<feature type="compositionally biased region" description="Gly residues" evidence="1">
    <location>
        <begin position="497"/>
        <end position="511"/>
    </location>
</feature>
<feature type="compositionally biased region" description="Low complexity" evidence="1">
    <location>
        <begin position="512"/>
        <end position="527"/>
    </location>
</feature>
<gene>
    <name evidence="2" type="ORF">CAT723_12720</name>
</gene>
<reference evidence="2" key="1">
    <citation type="submission" date="2021-12" db="EMBL/GenBank/DDBJ databases">
        <title>Draft genome sequence of Corynebacterium ammoniagenes strain T-723.</title>
        <authorList>
            <person name="Matsuzawa M."/>
            <person name="Hiratani M."/>
            <person name="Abe I."/>
            <person name="Tsuji Y."/>
            <person name="Nakamura J."/>
        </authorList>
    </citation>
    <scope>NUCLEOTIDE SEQUENCE</scope>
    <source>
        <strain evidence="2">T-723</strain>
    </source>
</reference>
<dbReference type="EMBL" id="BQKK01000002">
    <property type="protein sequence ID" value="GJN42793.1"/>
    <property type="molecule type" value="Genomic_DNA"/>
</dbReference>
<feature type="compositionally biased region" description="Low complexity" evidence="1">
    <location>
        <begin position="534"/>
        <end position="544"/>
    </location>
</feature>
<feature type="compositionally biased region" description="Basic and acidic residues" evidence="1">
    <location>
        <begin position="562"/>
        <end position="572"/>
    </location>
</feature>
<accession>A0AAV5G2M2</accession>
<dbReference type="AlphaFoldDB" id="A0AAV5G2M2"/>